<evidence type="ECO:0000256" key="5">
    <source>
        <dbReference type="SAM" id="MobiDB-lite"/>
    </source>
</evidence>
<protein>
    <submittedName>
        <fullName evidence="9">Uncharacterized protein</fullName>
    </submittedName>
</protein>
<evidence type="ECO:0000259" key="8">
    <source>
        <dbReference type="PROSITE" id="PS50002"/>
    </source>
</evidence>
<dbReference type="CDD" id="cd09941">
    <property type="entry name" value="SH2_Grb2_like"/>
    <property type="match status" value="1"/>
</dbReference>
<dbReference type="SUPFAM" id="SSF55550">
    <property type="entry name" value="SH2 domain"/>
    <property type="match status" value="1"/>
</dbReference>
<gene>
    <name evidence="9" type="ORF">PLOB_00004700</name>
</gene>
<feature type="region of interest" description="Disordered" evidence="5">
    <location>
        <begin position="459"/>
        <end position="485"/>
    </location>
</feature>
<dbReference type="PRINTS" id="PR00401">
    <property type="entry name" value="SH2DOMAIN"/>
</dbReference>
<dbReference type="Pfam" id="PF00017">
    <property type="entry name" value="SH2"/>
    <property type="match status" value="1"/>
</dbReference>
<evidence type="ECO:0000256" key="2">
    <source>
        <dbReference type="ARBA" id="ARBA00022999"/>
    </source>
</evidence>
<dbReference type="Proteomes" id="UP001159405">
    <property type="component" value="Unassembled WGS sequence"/>
</dbReference>
<evidence type="ECO:0000313" key="9">
    <source>
        <dbReference type="EMBL" id="CAH3044450.1"/>
    </source>
</evidence>
<keyword evidence="2 3" id="KW-0727">SH2 domain</keyword>
<dbReference type="SMART" id="SM00326">
    <property type="entry name" value="SH3"/>
    <property type="match status" value="1"/>
</dbReference>
<dbReference type="SUPFAM" id="SSF50044">
    <property type="entry name" value="SH3-domain"/>
    <property type="match status" value="1"/>
</dbReference>
<keyword evidence="10" id="KW-1185">Reference proteome</keyword>
<feature type="transmembrane region" description="Helical" evidence="6">
    <location>
        <begin position="406"/>
        <end position="434"/>
    </location>
</feature>
<dbReference type="Gene3D" id="3.30.505.10">
    <property type="entry name" value="SH2 domain"/>
    <property type="match status" value="1"/>
</dbReference>
<keyword evidence="6" id="KW-0812">Transmembrane</keyword>
<keyword evidence="6" id="KW-0472">Membrane</keyword>
<feature type="domain" description="SH3" evidence="8">
    <location>
        <begin position="1"/>
        <end position="58"/>
    </location>
</feature>
<comment type="caution">
    <text evidence="9">The sequence shown here is derived from an EMBL/GenBank/DDBJ whole genome shotgun (WGS) entry which is preliminary data.</text>
</comment>
<reference evidence="9 10" key="1">
    <citation type="submission" date="2022-05" db="EMBL/GenBank/DDBJ databases">
        <authorList>
            <consortium name="Genoscope - CEA"/>
            <person name="William W."/>
        </authorList>
    </citation>
    <scope>NUCLEOTIDE SEQUENCE [LARGE SCALE GENOMIC DNA]</scope>
</reference>
<proteinExistence type="predicted"/>
<feature type="compositionally biased region" description="Basic and acidic residues" evidence="5">
    <location>
        <begin position="462"/>
        <end position="471"/>
    </location>
</feature>
<name>A0ABN8N6X9_9CNID</name>
<evidence type="ECO:0000256" key="6">
    <source>
        <dbReference type="SAM" id="Phobius"/>
    </source>
</evidence>
<dbReference type="InterPro" id="IPR001452">
    <property type="entry name" value="SH3_domain"/>
</dbReference>
<dbReference type="EMBL" id="CALNXK010000012">
    <property type="protein sequence ID" value="CAH3044450.1"/>
    <property type="molecule type" value="Genomic_DNA"/>
</dbReference>
<dbReference type="InterPro" id="IPR036028">
    <property type="entry name" value="SH3-like_dom_sf"/>
</dbReference>
<feature type="domain" description="SH2" evidence="7">
    <location>
        <begin position="60"/>
        <end position="152"/>
    </location>
</feature>
<keyword evidence="6" id="KW-1133">Transmembrane helix</keyword>
<evidence type="ECO:0000313" key="10">
    <source>
        <dbReference type="Proteomes" id="UP001159405"/>
    </source>
</evidence>
<evidence type="ECO:0000256" key="3">
    <source>
        <dbReference type="PROSITE-ProRule" id="PRU00191"/>
    </source>
</evidence>
<dbReference type="InterPro" id="IPR000980">
    <property type="entry name" value="SH2"/>
</dbReference>
<organism evidence="9 10">
    <name type="scientific">Porites lobata</name>
    <dbReference type="NCBI Taxonomy" id="104759"/>
    <lineage>
        <taxon>Eukaryota</taxon>
        <taxon>Metazoa</taxon>
        <taxon>Cnidaria</taxon>
        <taxon>Anthozoa</taxon>
        <taxon>Hexacorallia</taxon>
        <taxon>Scleractinia</taxon>
        <taxon>Fungiina</taxon>
        <taxon>Poritidae</taxon>
        <taxon>Porites</taxon>
    </lineage>
</organism>
<accession>A0ABN8N6X9</accession>
<dbReference type="PROSITE" id="PS50002">
    <property type="entry name" value="SH3"/>
    <property type="match status" value="1"/>
</dbReference>
<evidence type="ECO:0000256" key="1">
    <source>
        <dbReference type="ARBA" id="ARBA00022443"/>
    </source>
</evidence>
<dbReference type="Gene3D" id="2.30.30.40">
    <property type="entry name" value="SH3 Domains"/>
    <property type="match status" value="1"/>
</dbReference>
<dbReference type="InterPro" id="IPR043539">
    <property type="entry name" value="Grb2-like"/>
</dbReference>
<dbReference type="SMART" id="SM00252">
    <property type="entry name" value="SH2"/>
    <property type="match status" value="1"/>
</dbReference>
<evidence type="ECO:0000259" key="7">
    <source>
        <dbReference type="PROSITE" id="PS50001"/>
    </source>
</evidence>
<dbReference type="InterPro" id="IPR036860">
    <property type="entry name" value="SH2_dom_sf"/>
</dbReference>
<dbReference type="PROSITE" id="PS50001">
    <property type="entry name" value="SH2"/>
    <property type="match status" value="1"/>
</dbReference>
<sequence>MEATARHEFNATADDELSFKKGSIVKIIRKGEDKNWFTAEQDGREGLVPANYIELKPHDWFQGSVTRQQAEEKLMKQSHDGAFLIRESESAPGDFSLSVRFGGNVQHFKVLRDGAGKYFLWVVKFNSLNQLVDYHRTSSVSRSQTIYLKDMVEEREEVYVAAYEFTPEEEGELYFKRGDKIQASTTKKISVALQCATMNKILEPKSAFSVPSGKKRDFAFRIAVASKFHHRDSSVRQHKCQLSTWNEDEFSLVTCKFNISVWPNGMFYYKCSKYQKDQLSVSQSITTSAKQIKLYNKEERSVFLINSTCKPVILSLQLVDMYKNLEKGQEWSLEFPLSCSGATSLNYYGNCSVKIYHTCREVTTHVKTVKFEFMDGEIPECEYVKSLLGKIARNSFSASLGVNDDWSAALSLAAMVEVLLIIGTLLVKFVYVGLTKGWNSSKKEFSDRVFNALSLKRTSSQAKDKSEKDVTEANDGACPLEENHN</sequence>
<dbReference type="PANTHER" id="PTHR46037">
    <property type="entry name" value="PROTEIN ENHANCER OF SEVENLESS 2B"/>
    <property type="match status" value="1"/>
</dbReference>
<dbReference type="PRINTS" id="PR00452">
    <property type="entry name" value="SH3DOMAIN"/>
</dbReference>
<keyword evidence="1 4" id="KW-0728">SH3 domain</keyword>
<evidence type="ECO:0000256" key="4">
    <source>
        <dbReference type="PROSITE-ProRule" id="PRU00192"/>
    </source>
</evidence>
<dbReference type="Pfam" id="PF00018">
    <property type="entry name" value="SH3_1"/>
    <property type="match status" value="1"/>
</dbReference>
<dbReference type="CDD" id="cd11804">
    <property type="entry name" value="SH3_GRB2_like_N"/>
    <property type="match status" value="1"/>
</dbReference>